<keyword evidence="3" id="KW-1185">Reference proteome</keyword>
<comment type="caution">
    <text evidence="2">The sequence shown here is derived from an EMBL/GenBank/DDBJ whole genome shotgun (WGS) entry which is preliminary data.</text>
</comment>
<organism evidence="2 3">
    <name type="scientific">Metabacillus indicus</name>
    <name type="common">Bacillus indicus</name>
    <dbReference type="NCBI Taxonomy" id="246786"/>
    <lineage>
        <taxon>Bacteria</taxon>
        <taxon>Bacillati</taxon>
        <taxon>Bacillota</taxon>
        <taxon>Bacilli</taxon>
        <taxon>Bacillales</taxon>
        <taxon>Bacillaceae</taxon>
        <taxon>Metabacillus</taxon>
    </lineage>
</organism>
<dbReference type="OrthoDB" id="2922677at2"/>
<name>A0A084GXS3_METID</name>
<evidence type="ECO:0000313" key="2">
    <source>
        <dbReference type="EMBL" id="KEZ52135.1"/>
    </source>
</evidence>
<reference evidence="2 3" key="1">
    <citation type="journal article" date="2005" name="Int. J. Syst. Evol. Microbiol.">
        <title>Bacillus cibi sp. nov., isolated from jeotgal, a traditional Korean fermented seafood.</title>
        <authorList>
            <person name="Yoon J.H."/>
            <person name="Lee C.H."/>
            <person name="Oh T.K."/>
        </authorList>
    </citation>
    <scope>NUCLEOTIDE SEQUENCE [LARGE SCALE GENOMIC DNA]</scope>
    <source>
        <strain evidence="2 3">DSM 16189</strain>
    </source>
</reference>
<protein>
    <recommendedName>
        <fullName evidence="1">DUF8042 domain-containing protein</fullName>
    </recommendedName>
</protein>
<dbReference type="Pfam" id="PF26154">
    <property type="entry name" value="DUF8042"/>
    <property type="match status" value="1"/>
</dbReference>
<dbReference type="AlphaFoldDB" id="A0A084GXS3"/>
<dbReference type="RefSeq" id="WP_029566965.1">
    <property type="nucleotide sequence ID" value="NZ_JNVC02000005.1"/>
</dbReference>
<dbReference type="EMBL" id="JNVC02000005">
    <property type="protein sequence ID" value="KEZ52135.1"/>
    <property type="molecule type" value="Genomic_DNA"/>
</dbReference>
<proteinExistence type="predicted"/>
<dbReference type="Proteomes" id="UP000028549">
    <property type="component" value="Unassembled WGS sequence"/>
</dbReference>
<dbReference type="STRING" id="246786.GS18_0213715"/>
<gene>
    <name evidence="2" type="ORF">GS18_0213715</name>
</gene>
<feature type="domain" description="DUF8042" evidence="1">
    <location>
        <begin position="10"/>
        <end position="125"/>
    </location>
</feature>
<dbReference type="InterPro" id="IPR058355">
    <property type="entry name" value="DUF8042"/>
</dbReference>
<evidence type="ECO:0000313" key="3">
    <source>
        <dbReference type="Proteomes" id="UP000028549"/>
    </source>
</evidence>
<sequence length="129" mass="15128">MISASNAITQSDYELFLSYNELLNTIEECFYYLIKSYESMEYTNREQIMDDLMDAFIQVDAVHSSMMHAARSNSQLQKSILLFDDMLEELRPAPEGGSHLFHAYLKRLSQLYTAWKRDIQTCLLPYLLH</sequence>
<accession>A0A084GXS3</accession>
<evidence type="ECO:0000259" key="1">
    <source>
        <dbReference type="Pfam" id="PF26154"/>
    </source>
</evidence>